<proteinExistence type="predicted"/>
<dbReference type="AlphaFoldDB" id="X1U5X0"/>
<gene>
    <name evidence="1" type="ORF">S12H4_13240</name>
</gene>
<organism evidence="1">
    <name type="scientific">marine sediment metagenome</name>
    <dbReference type="NCBI Taxonomy" id="412755"/>
    <lineage>
        <taxon>unclassified sequences</taxon>
        <taxon>metagenomes</taxon>
        <taxon>ecological metagenomes</taxon>
    </lineage>
</organism>
<accession>X1U5X0</accession>
<name>X1U5X0_9ZZZZ</name>
<reference evidence="1" key="1">
    <citation type="journal article" date="2014" name="Front. Microbiol.">
        <title>High frequency of phylogenetically diverse reductive dehalogenase-homologous genes in deep subseafloor sedimentary metagenomes.</title>
        <authorList>
            <person name="Kawai M."/>
            <person name="Futagami T."/>
            <person name="Toyoda A."/>
            <person name="Takaki Y."/>
            <person name="Nishi S."/>
            <person name="Hori S."/>
            <person name="Arai W."/>
            <person name="Tsubouchi T."/>
            <person name="Morono Y."/>
            <person name="Uchiyama I."/>
            <person name="Ito T."/>
            <person name="Fujiyama A."/>
            <person name="Inagaki F."/>
            <person name="Takami H."/>
        </authorList>
    </citation>
    <scope>NUCLEOTIDE SEQUENCE</scope>
    <source>
        <strain evidence="1">Expedition CK06-06</strain>
    </source>
</reference>
<evidence type="ECO:0000313" key="1">
    <source>
        <dbReference type="EMBL" id="GAI87709.1"/>
    </source>
</evidence>
<dbReference type="EMBL" id="BARW01006304">
    <property type="protein sequence ID" value="GAI87709.1"/>
    <property type="molecule type" value="Genomic_DNA"/>
</dbReference>
<comment type="caution">
    <text evidence="1">The sequence shown here is derived from an EMBL/GenBank/DDBJ whole genome shotgun (WGS) entry which is preliminary data.</text>
</comment>
<sequence>EEIVQALVEHGWDSTDAEKMVEVAHFYPSPADLVNWQAKEVFEPKMVEHYGLEAELEELDLSMFAKAGMTRDQARNYWIAHWDHPSWNQLQEMLFRVPEIGEEEVRKWFRLMEVPPFWRDKMIATAYHPYTRVDVRRMHKIGVFGTGEEADTKLRKAYTDIGFHGEQADNMVIFTKKYNMQSGESATRDLTRSMIERAYDIGYIQRDQTAEYLDGMGYDSDEVTFIIGFIDADRALSSGGDWLTLLKNQLSTGLRSREEVEQKLADLGFDGQAVTHYADLFAAWAEEPTKTPSKTDVKGWLAANVISDGEARKLLKNMGYLPKHIDLYLITWSGGAERYEEARRKQIEIEKQLRSEQ</sequence>
<feature type="non-terminal residue" evidence="1">
    <location>
        <position position="1"/>
    </location>
</feature>
<protein>
    <submittedName>
        <fullName evidence="1">Uncharacterized protein</fullName>
    </submittedName>
</protein>